<dbReference type="Proteomes" id="UP001254813">
    <property type="component" value="Unassembled WGS sequence"/>
</dbReference>
<sequence>MALKSVDAARCPECGERITGDDDVGFLQTSESSNGSSGLVVCPHCDRVLGAAASASYDSILF</sequence>
<protein>
    <recommendedName>
        <fullName evidence="3">Small CPxCG-related zinc finger protein</fullName>
    </recommendedName>
</protein>
<accession>A0ABU2G335</accession>
<evidence type="ECO:0000313" key="1">
    <source>
        <dbReference type="EMBL" id="MDS0295201.1"/>
    </source>
</evidence>
<name>A0ABU2G335_9EURY</name>
<reference evidence="1 2" key="1">
    <citation type="submission" date="2022-06" db="EMBL/GenBank/DDBJ databases">
        <title>Halogeometricum sp. a new haloarchaeum isolate from saline soil.</title>
        <authorList>
            <person name="Strakova D."/>
            <person name="Galisteo C."/>
            <person name="Sanchez-Porro C."/>
            <person name="Ventosa A."/>
        </authorList>
    </citation>
    <scope>NUCLEOTIDE SEQUENCE [LARGE SCALE GENOMIC DNA]</scope>
    <source>
        <strain evidence="2">S3BR25-2</strain>
    </source>
</reference>
<dbReference type="EMBL" id="JAMQOQ010000003">
    <property type="protein sequence ID" value="MDS0295201.1"/>
    <property type="molecule type" value="Genomic_DNA"/>
</dbReference>
<comment type="caution">
    <text evidence="1">The sequence shown here is derived from an EMBL/GenBank/DDBJ whole genome shotgun (WGS) entry which is preliminary data.</text>
</comment>
<gene>
    <name evidence="1" type="ORF">NDI79_13545</name>
</gene>
<evidence type="ECO:0000313" key="2">
    <source>
        <dbReference type="Proteomes" id="UP001254813"/>
    </source>
</evidence>
<evidence type="ECO:0008006" key="3">
    <source>
        <dbReference type="Google" id="ProtNLM"/>
    </source>
</evidence>
<proteinExistence type="predicted"/>
<dbReference type="RefSeq" id="WP_310929063.1">
    <property type="nucleotide sequence ID" value="NZ_JAMQOQ010000003.1"/>
</dbReference>
<keyword evidence="2" id="KW-1185">Reference proteome</keyword>
<organism evidence="1 2">
    <name type="scientific">Halogeometricum luteum</name>
    <dbReference type="NCBI Taxonomy" id="2950537"/>
    <lineage>
        <taxon>Archaea</taxon>
        <taxon>Methanobacteriati</taxon>
        <taxon>Methanobacteriota</taxon>
        <taxon>Stenosarchaea group</taxon>
        <taxon>Halobacteria</taxon>
        <taxon>Halobacteriales</taxon>
        <taxon>Haloferacaceae</taxon>
        <taxon>Halogeometricum</taxon>
    </lineage>
</organism>